<dbReference type="GO" id="GO:0034599">
    <property type="term" value="P:cellular response to oxidative stress"/>
    <property type="evidence" value="ECO:0007669"/>
    <property type="project" value="TreeGrafter"/>
</dbReference>
<accession>F0F2P2</accession>
<evidence type="ECO:0000256" key="12">
    <source>
        <dbReference type="ARBA" id="ARBA00049091"/>
    </source>
</evidence>
<dbReference type="InterPro" id="IPR000866">
    <property type="entry name" value="AhpC/TSA"/>
</dbReference>
<evidence type="ECO:0000256" key="4">
    <source>
        <dbReference type="ARBA" id="ARBA00022559"/>
    </source>
</evidence>
<evidence type="ECO:0000256" key="6">
    <source>
        <dbReference type="ARBA" id="ARBA00023002"/>
    </source>
</evidence>
<gene>
    <name evidence="14" type="primary">bcp</name>
    <name evidence="14" type="ORF">HMPREF9098_2388</name>
</gene>
<evidence type="ECO:0000256" key="9">
    <source>
        <dbReference type="ARBA" id="ARBA00032824"/>
    </source>
</evidence>
<organism evidence="14 15">
    <name type="scientific">Kingella denitrificans ATCC 33394</name>
    <dbReference type="NCBI Taxonomy" id="888741"/>
    <lineage>
        <taxon>Bacteria</taxon>
        <taxon>Pseudomonadati</taxon>
        <taxon>Pseudomonadota</taxon>
        <taxon>Betaproteobacteria</taxon>
        <taxon>Neisseriales</taxon>
        <taxon>Neisseriaceae</taxon>
        <taxon>Kingella</taxon>
    </lineage>
</organism>
<evidence type="ECO:0000256" key="8">
    <source>
        <dbReference type="ARBA" id="ARBA00023284"/>
    </source>
</evidence>
<dbReference type="Proteomes" id="UP000004088">
    <property type="component" value="Unassembled WGS sequence"/>
</dbReference>
<evidence type="ECO:0000256" key="3">
    <source>
        <dbReference type="ARBA" id="ARBA00013017"/>
    </source>
</evidence>
<dbReference type="CDD" id="cd03017">
    <property type="entry name" value="PRX_BCP"/>
    <property type="match status" value="1"/>
</dbReference>
<comment type="catalytic activity">
    <reaction evidence="12">
        <text>a hydroperoxide + [thioredoxin]-dithiol = an alcohol + [thioredoxin]-disulfide + H2O</text>
        <dbReference type="Rhea" id="RHEA:62620"/>
        <dbReference type="Rhea" id="RHEA-COMP:10698"/>
        <dbReference type="Rhea" id="RHEA-COMP:10700"/>
        <dbReference type="ChEBI" id="CHEBI:15377"/>
        <dbReference type="ChEBI" id="CHEBI:29950"/>
        <dbReference type="ChEBI" id="CHEBI:30879"/>
        <dbReference type="ChEBI" id="CHEBI:35924"/>
        <dbReference type="ChEBI" id="CHEBI:50058"/>
        <dbReference type="EC" id="1.11.1.24"/>
    </reaction>
</comment>
<evidence type="ECO:0000313" key="15">
    <source>
        <dbReference type="Proteomes" id="UP000004088"/>
    </source>
</evidence>
<dbReference type="EMBL" id="AEWV01000045">
    <property type="protein sequence ID" value="EGC16219.1"/>
    <property type="molecule type" value="Genomic_DNA"/>
</dbReference>
<dbReference type="AlphaFoldDB" id="F0F2P2"/>
<dbReference type="InterPro" id="IPR013766">
    <property type="entry name" value="Thioredoxin_domain"/>
</dbReference>
<comment type="similarity">
    <text evidence="10">Belongs to the peroxiredoxin family. BCP/PrxQ subfamily.</text>
</comment>
<dbReference type="HOGENOM" id="CLU_042529_14_1_4"/>
<keyword evidence="8" id="KW-0676">Redox-active center</keyword>
<protein>
    <recommendedName>
        <fullName evidence="3">thioredoxin-dependent peroxiredoxin</fullName>
        <ecNumber evidence="3">1.11.1.24</ecNumber>
    </recommendedName>
    <alternativeName>
        <fullName evidence="9">Thioredoxin peroxidase</fullName>
    </alternativeName>
    <alternativeName>
        <fullName evidence="11">Thioredoxin-dependent peroxiredoxin Bcp</fullName>
    </alternativeName>
</protein>
<evidence type="ECO:0000259" key="13">
    <source>
        <dbReference type="PROSITE" id="PS51352"/>
    </source>
</evidence>
<comment type="subunit">
    <text evidence="2">Monomer.</text>
</comment>
<keyword evidence="7" id="KW-1015">Disulfide bond</keyword>
<dbReference type="Pfam" id="PF00578">
    <property type="entry name" value="AhpC-TSA"/>
    <property type="match status" value="1"/>
</dbReference>
<dbReference type="GO" id="GO:0045454">
    <property type="term" value="P:cell redox homeostasis"/>
    <property type="evidence" value="ECO:0007669"/>
    <property type="project" value="TreeGrafter"/>
</dbReference>
<keyword evidence="15" id="KW-1185">Reference proteome</keyword>
<evidence type="ECO:0000256" key="11">
    <source>
        <dbReference type="ARBA" id="ARBA00042639"/>
    </source>
</evidence>
<reference evidence="14 15" key="1">
    <citation type="submission" date="2011-01" db="EMBL/GenBank/DDBJ databases">
        <authorList>
            <person name="Muzny D."/>
            <person name="Qin X."/>
            <person name="Deng J."/>
            <person name="Jiang H."/>
            <person name="Liu Y."/>
            <person name="Qu J."/>
            <person name="Song X.-Z."/>
            <person name="Zhang L."/>
            <person name="Thornton R."/>
            <person name="Coyle M."/>
            <person name="Francisco L."/>
            <person name="Jackson L."/>
            <person name="Javaid M."/>
            <person name="Korchina V."/>
            <person name="Kovar C."/>
            <person name="Mata R."/>
            <person name="Mathew T."/>
            <person name="Ngo R."/>
            <person name="Nguyen L."/>
            <person name="Nguyen N."/>
            <person name="Okwuonu G."/>
            <person name="Ongeri F."/>
            <person name="Pham C."/>
            <person name="Simmons D."/>
            <person name="Wilczek-Boney K."/>
            <person name="Hale W."/>
            <person name="Jakkamsetti A."/>
            <person name="Pham P."/>
            <person name="Ruth R."/>
            <person name="San Lucas F."/>
            <person name="Warren J."/>
            <person name="Zhang J."/>
            <person name="Zhao Z."/>
            <person name="Zhou C."/>
            <person name="Zhu D."/>
            <person name="Lee S."/>
            <person name="Bess C."/>
            <person name="Blankenburg K."/>
            <person name="Forbes L."/>
            <person name="Fu Q."/>
            <person name="Gubbala S."/>
            <person name="Hirani K."/>
            <person name="Jayaseelan J.C."/>
            <person name="Lara F."/>
            <person name="Munidasa M."/>
            <person name="Palculict T."/>
            <person name="Patil S."/>
            <person name="Pu L.-L."/>
            <person name="Saada N."/>
            <person name="Tang L."/>
            <person name="Weissenberger G."/>
            <person name="Zhu Y."/>
            <person name="Hemphill L."/>
            <person name="Shang Y."/>
            <person name="Youmans B."/>
            <person name="Ayvaz T."/>
            <person name="Ross M."/>
            <person name="Santibanez J."/>
            <person name="Aqrawi P."/>
            <person name="Gross S."/>
            <person name="Joshi V."/>
            <person name="Fowler G."/>
            <person name="Nazareth L."/>
            <person name="Reid J."/>
            <person name="Worley K."/>
            <person name="Petrosino J."/>
            <person name="Highlander S."/>
            <person name="Gibbs R."/>
        </authorList>
    </citation>
    <scope>NUCLEOTIDE SEQUENCE [LARGE SCALE GENOMIC DNA]</scope>
    <source>
        <strain evidence="14 15">ATCC 33394</strain>
    </source>
</reference>
<dbReference type="InterPro" id="IPR036249">
    <property type="entry name" value="Thioredoxin-like_sf"/>
</dbReference>
<dbReference type="PANTHER" id="PTHR42801:SF4">
    <property type="entry name" value="AHPC_TSA FAMILY PROTEIN"/>
    <property type="match status" value="1"/>
</dbReference>
<dbReference type="FunFam" id="3.40.30.10:FF:000007">
    <property type="entry name" value="Thioredoxin-dependent thiol peroxidase"/>
    <property type="match status" value="1"/>
</dbReference>
<dbReference type="SUPFAM" id="SSF52833">
    <property type="entry name" value="Thioredoxin-like"/>
    <property type="match status" value="1"/>
</dbReference>
<dbReference type="InterPro" id="IPR050924">
    <property type="entry name" value="Peroxiredoxin_BCP/PrxQ"/>
</dbReference>
<dbReference type="PROSITE" id="PS51352">
    <property type="entry name" value="THIOREDOXIN_2"/>
    <property type="match status" value="1"/>
</dbReference>
<dbReference type="RefSeq" id="WP_003784652.1">
    <property type="nucleotide sequence ID" value="NZ_GL870929.1"/>
</dbReference>
<dbReference type="PANTHER" id="PTHR42801">
    <property type="entry name" value="THIOREDOXIN-DEPENDENT PEROXIDE REDUCTASE"/>
    <property type="match status" value="1"/>
</dbReference>
<proteinExistence type="inferred from homology"/>
<feature type="domain" description="Thioredoxin" evidence="13">
    <location>
        <begin position="1"/>
        <end position="145"/>
    </location>
</feature>
<dbReference type="GO" id="GO:0008379">
    <property type="term" value="F:thioredoxin peroxidase activity"/>
    <property type="evidence" value="ECO:0007669"/>
    <property type="project" value="TreeGrafter"/>
</dbReference>
<dbReference type="GO" id="GO:0005737">
    <property type="term" value="C:cytoplasm"/>
    <property type="evidence" value="ECO:0007669"/>
    <property type="project" value="TreeGrafter"/>
</dbReference>
<evidence type="ECO:0000256" key="2">
    <source>
        <dbReference type="ARBA" id="ARBA00011245"/>
    </source>
</evidence>
<dbReference type="STRING" id="888741.HMPREF9098_2388"/>
<evidence type="ECO:0000256" key="5">
    <source>
        <dbReference type="ARBA" id="ARBA00022862"/>
    </source>
</evidence>
<evidence type="ECO:0000256" key="1">
    <source>
        <dbReference type="ARBA" id="ARBA00003330"/>
    </source>
</evidence>
<dbReference type="Gene3D" id="3.40.30.10">
    <property type="entry name" value="Glutaredoxin"/>
    <property type="match status" value="1"/>
</dbReference>
<keyword evidence="4 14" id="KW-0575">Peroxidase</keyword>
<keyword evidence="6 14" id="KW-0560">Oxidoreductase</keyword>
<comment type="function">
    <text evidence="1">Thiol-specific peroxidase that catalyzes the reduction of hydrogen peroxide and organic hydroperoxides to water and alcohols, respectively. Plays a role in cell protection against oxidative stress by detoxifying peroxides and as sensor of hydrogen peroxide-mediated signaling events.</text>
</comment>
<evidence type="ECO:0000313" key="14">
    <source>
        <dbReference type="EMBL" id="EGC16219.1"/>
    </source>
</evidence>
<evidence type="ECO:0000256" key="7">
    <source>
        <dbReference type="ARBA" id="ARBA00023157"/>
    </source>
</evidence>
<evidence type="ECO:0000256" key="10">
    <source>
        <dbReference type="ARBA" id="ARBA00038489"/>
    </source>
</evidence>
<dbReference type="EC" id="1.11.1.24" evidence="3"/>
<sequence length="145" mass="16249">MSYSFQLPASDGSVFESSLHLPLVVYFYPKDNTAGCTTEGLDFNRLLPEFQALGYTVVGISRDSVKSHQNFCGKQGFRFLLLSDTDETVCRLFDVMKPKKLYGKEYVGIERSTFVLNAAGEIVREWRKVKVAGHAQAVLDAVKEL</sequence>
<name>F0F2P2_9NEIS</name>
<keyword evidence="5" id="KW-0049">Antioxidant</keyword>
<comment type="caution">
    <text evidence="14">The sequence shown here is derived from an EMBL/GenBank/DDBJ whole genome shotgun (WGS) entry which is preliminary data.</text>
</comment>